<dbReference type="STRING" id="863227.GCA_000373005_02889"/>
<reference evidence="1 2" key="1">
    <citation type="submission" date="2018-01" db="EMBL/GenBank/DDBJ databases">
        <title>Whole genome analyses suggest that Burkholderia sensu lato contains two further novel genera in the rhizoxinica-symbiotica group Mycetohabitans gen. nov., and Trinickia gen. nov.: implications for the evolution of diazotrophy and nodulation in the Burkholderiaceae.</title>
        <authorList>
            <person name="Estrada-de los Santos P."/>
            <person name="Palmer M."/>
            <person name="Chavez-Ramirez B."/>
            <person name="Beukes C."/>
            <person name="Steenkamp E.T."/>
            <person name="Hirsch A.M."/>
            <person name="Manyaka P."/>
            <person name="Maluk M."/>
            <person name="Lafos M."/>
            <person name="Crook M."/>
            <person name="Gross E."/>
            <person name="Simon M.F."/>
            <person name="Bueno dos Reis Junior F."/>
            <person name="Poole P.S."/>
            <person name="Venter S.N."/>
            <person name="James E.K."/>
        </authorList>
    </citation>
    <scope>NUCLEOTIDE SEQUENCE [LARGE SCALE GENOMIC DNA]</scope>
    <source>
        <strain evidence="1 2">JPY 581</strain>
    </source>
</reference>
<keyword evidence="2" id="KW-1185">Reference proteome</keyword>
<accession>A0A2N7X7C7</accession>
<organism evidence="1 2">
    <name type="scientific">Trinickia symbiotica</name>
    <dbReference type="NCBI Taxonomy" id="863227"/>
    <lineage>
        <taxon>Bacteria</taxon>
        <taxon>Pseudomonadati</taxon>
        <taxon>Pseudomonadota</taxon>
        <taxon>Betaproteobacteria</taxon>
        <taxon>Burkholderiales</taxon>
        <taxon>Burkholderiaceae</taxon>
        <taxon>Trinickia</taxon>
    </lineage>
</organism>
<dbReference type="AlphaFoldDB" id="A0A2N7X7C7"/>
<name>A0A2N7X7C7_9BURK</name>
<gene>
    <name evidence="1" type="ORF">C0Z20_05925</name>
</gene>
<dbReference type="Proteomes" id="UP000235777">
    <property type="component" value="Unassembled WGS sequence"/>
</dbReference>
<sequence length="62" mass="7057">MMSPARFANIGYEDFIRFAMGDSLSRYERIGSAKAYRNGFERAIVPALPMANRREDVSVTRP</sequence>
<dbReference type="EMBL" id="PNYC01000003">
    <property type="protein sequence ID" value="PMS37510.1"/>
    <property type="molecule type" value="Genomic_DNA"/>
</dbReference>
<proteinExistence type="predicted"/>
<protein>
    <submittedName>
        <fullName evidence="1">Uncharacterized protein</fullName>
    </submittedName>
</protein>
<evidence type="ECO:0000313" key="2">
    <source>
        <dbReference type="Proteomes" id="UP000235777"/>
    </source>
</evidence>
<comment type="caution">
    <text evidence="1">The sequence shown here is derived from an EMBL/GenBank/DDBJ whole genome shotgun (WGS) entry which is preliminary data.</text>
</comment>
<evidence type="ECO:0000313" key="1">
    <source>
        <dbReference type="EMBL" id="PMS37510.1"/>
    </source>
</evidence>